<proteinExistence type="predicted"/>
<dbReference type="AlphaFoldDB" id="A0A2J7QNC0"/>
<reference evidence="3 4" key="1">
    <citation type="submission" date="2017-12" db="EMBL/GenBank/DDBJ databases">
        <title>Hemimetabolous genomes reveal molecular basis of termite eusociality.</title>
        <authorList>
            <person name="Harrison M.C."/>
            <person name="Jongepier E."/>
            <person name="Robertson H.M."/>
            <person name="Arning N."/>
            <person name="Bitard-Feildel T."/>
            <person name="Chao H."/>
            <person name="Childers C.P."/>
            <person name="Dinh H."/>
            <person name="Doddapaneni H."/>
            <person name="Dugan S."/>
            <person name="Gowin J."/>
            <person name="Greiner C."/>
            <person name="Han Y."/>
            <person name="Hu H."/>
            <person name="Hughes D.S.T."/>
            <person name="Huylmans A.-K."/>
            <person name="Kemena C."/>
            <person name="Kremer L.P.M."/>
            <person name="Lee S.L."/>
            <person name="Lopez-Ezquerra A."/>
            <person name="Mallet L."/>
            <person name="Monroy-Kuhn J.M."/>
            <person name="Moser A."/>
            <person name="Murali S.C."/>
            <person name="Muzny D.M."/>
            <person name="Otani S."/>
            <person name="Piulachs M.-D."/>
            <person name="Poelchau M."/>
            <person name="Qu J."/>
            <person name="Schaub F."/>
            <person name="Wada-Katsumata A."/>
            <person name="Worley K.C."/>
            <person name="Xie Q."/>
            <person name="Ylla G."/>
            <person name="Poulsen M."/>
            <person name="Gibbs R.A."/>
            <person name="Schal C."/>
            <person name="Richards S."/>
            <person name="Belles X."/>
            <person name="Korb J."/>
            <person name="Bornberg-Bauer E."/>
        </authorList>
    </citation>
    <scope>NUCLEOTIDE SEQUENCE [LARGE SCALE GENOMIC DNA]</scope>
    <source>
        <tissue evidence="3">Whole body</tissue>
    </source>
</reference>
<dbReference type="Proteomes" id="UP000235965">
    <property type="component" value="Unassembled WGS sequence"/>
</dbReference>
<dbReference type="InParanoid" id="A0A2J7QNC0"/>
<organism evidence="3 4">
    <name type="scientific">Cryptotermes secundus</name>
    <dbReference type="NCBI Taxonomy" id="105785"/>
    <lineage>
        <taxon>Eukaryota</taxon>
        <taxon>Metazoa</taxon>
        <taxon>Ecdysozoa</taxon>
        <taxon>Arthropoda</taxon>
        <taxon>Hexapoda</taxon>
        <taxon>Insecta</taxon>
        <taxon>Pterygota</taxon>
        <taxon>Neoptera</taxon>
        <taxon>Polyneoptera</taxon>
        <taxon>Dictyoptera</taxon>
        <taxon>Blattodea</taxon>
        <taxon>Blattoidea</taxon>
        <taxon>Termitoidae</taxon>
        <taxon>Kalotermitidae</taxon>
        <taxon>Cryptotermitinae</taxon>
        <taxon>Cryptotermes</taxon>
    </lineage>
</organism>
<evidence type="ECO:0000313" key="3">
    <source>
        <dbReference type="EMBL" id="PNF30077.1"/>
    </source>
</evidence>
<evidence type="ECO:0000313" key="4">
    <source>
        <dbReference type="Proteomes" id="UP000235965"/>
    </source>
</evidence>
<dbReference type="EMBL" id="NEVH01013196">
    <property type="protein sequence ID" value="PNF30077.1"/>
    <property type="molecule type" value="Genomic_DNA"/>
</dbReference>
<dbReference type="InterPro" id="IPR043502">
    <property type="entry name" value="DNA/RNA_pol_sf"/>
</dbReference>
<keyword evidence="4" id="KW-1185">Reference proteome</keyword>
<comment type="caution">
    <text evidence="3">The sequence shown here is derived from an EMBL/GenBank/DDBJ whole genome shotgun (WGS) entry which is preliminary data.</text>
</comment>
<sequence length="664" mass="76689">MQSVVNTVYNNQWITNGIRVSCRRKKYLYMMSRVTSCPKLKEYYTRYCSILRKVIYKAKEMYYNDLLTESTNKSKVSWKIINNEVGHASKKKFIPTELRCDKKTIHINTAAESFNTFFIDSIDQIISQFPNNEGAHPTIRCSLFGSYPDIVNVPITSAEVLSTIFSLKNKTSSGYDGLSNKIIKLCGAQIVKPLTHIYNLSLTTGIYPDRLKYANIIPCFKKGDTSEISNYRPISLLTGFSKLFEILVFNRLKQHLTNNNIIVDGQFGFRNGISTQNAIFKLTEAIYKAWNNKELVVGVFCDLTRAFDCVKHNLLIQKLEHYGIKGCILKWLKSYLHNRKQRTVLHTHDSTTFLSRWVTCRHGVPQGSVLGPLLFNVYINDLPSTLDGLAHTILYADDTTIIVSSKDITTLNHKINKIMNHIYEWFQNNQLVLNLKKTHVIKFTTPMTMDYPLHVEYNDQVLNIDESVNFLGVCLDSHLKWKQYSDNLTKKLSTAIFMLRKLQPTVSGQVLRMVYFSHVQAQLNYDIIFWGSSSLMKSIFTVQKRALRVLLRLGPRSSCREGFKTTGILTVPCLYIYSIVLFVLKNPDMYQVNNGIHKLSTRWHNKLHVSFVRLSSIQKSVHFSSIRIFNNLPYNIYSLKDNINTFKQRLKDYLILNAFYSVDE</sequence>
<keyword evidence="1" id="KW-0812">Transmembrane</keyword>
<keyword evidence="1" id="KW-0472">Membrane</keyword>
<feature type="domain" description="Reverse transcriptase" evidence="2">
    <location>
        <begin position="200"/>
        <end position="475"/>
    </location>
</feature>
<dbReference type="PROSITE" id="PS50878">
    <property type="entry name" value="RT_POL"/>
    <property type="match status" value="1"/>
</dbReference>
<dbReference type="PANTHER" id="PTHR33332">
    <property type="entry name" value="REVERSE TRANSCRIPTASE DOMAIN-CONTAINING PROTEIN"/>
    <property type="match status" value="1"/>
</dbReference>
<name>A0A2J7QNC0_9NEOP</name>
<dbReference type="CDD" id="cd01650">
    <property type="entry name" value="RT_nLTR_like"/>
    <property type="match status" value="1"/>
</dbReference>
<dbReference type="InterPro" id="IPR000477">
    <property type="entry name" value="RT_dom"/>
</dbReference>
<dbReference type="Pfam" id="PF00078">
    <property type="entry name" value="RVT_1"/>
    <property type="match status" value="1"/>
</dbReference>
<gene>
    <name evidence="3" type="ORF">B7P43_G04235</name>
</gene>
<feature type="transmembrane region" description="Helical" evidence="1">
    <location>
        <begin position="566"/>
        <end position="584"/>
    </location>
</feature>
<keyword evidence="1" id="KW-1133">Transmembrane helix</keyword>
<evidence type="ECO:0000259" key="2">
    <source>
        <dbReference type="PROSITE" id="PS50878"/>
    </source>
</evidence>
<accession>A0A2J7QNC0</accession>
<protein>
    <recommendedName>
        <fullName evidence="2">Reverse transcriptase domain-containing protein</fullName>
    </recommendedName>
</protein>
<evidence type="ECO:0000256" key="1">
    <source>
        <dbReference type="SAM" id="Phobius"/>
    </source>
</evidence>
<dbReference type="SUPFAM" id="SSF56672">
    <property type="entry name" value="DNA/RNA polymerases"/>
    <property type="match status" value="1"/>
</dbReference>
<dbReference type="GO" id="GO:0071897">
    <property type="term" value="P:DNA biosynthetic process"/>
    <property type="evidence" value="ECO:0007669"/>
    <property type="project" value="UniProtKB-ARBA"/>
</dbReference>